<evidence type="ECO:0000259" key="11">
    <source>
        <dbReference type="PROSITE" id="PS50181"/>
    </source>
</evidence>
<evidence type="ECO:0000256" key="1">
    <source>
        <dbReference type="ARBA" id="ARBA00002730"/>
    </source>
</evidence>
<evidence type="ECO:0000256" key="5">
    <source>
        <dbReference type="ARBA" id="ARBA00022574"/>
    </source>
</evidence>
<dbReference type="Proteomes" id="UP001152592">
    <property type="component" value="Unassembled WGS sequence"/>
</dbReference>
<dbReference type="InterPro" id="IPR050349">
    <property type="entry name" value="WD_LIS1/nudF_dynein_reg"/>
</dbReference>
<feature type="repeat" description="WD" evidence="9">
    <location>
        <begin position="436"/>
        <end position="466"/>
    </location>
</feature>
<dbReference type="AlphaFoldDB" id="A0A9W4J3V6"/>
<protein>
    <recommendedName>
        <fullName evidence="4">Probable E3 ubiquitin ligase complex SCF subunit sconB</fullName>
    </recommendedName>
    <alternativeName>
        <fullName evidence="8">Sulfur controller B</fullName>
    </alternativeName>
    <alternativeName>
        <fullName evidence="7">Sulfur metabolite repression control protein B</fullName>
    </alternativeName>
</protein>
<dbReference type="InterPro" id="IPR001680">
    <property type="entry name" value="WD40_rpt"/>
</dbReference>
<feature type="compositionally biased region" description="Basic and acidic residues" evidence="10">
    <location>
        <begin position="29"/>
        <end position="46"/>
    </location>
</feature>
<dbReference type="PANTHER" id="PTHR44129">
    <property type="entry name" value="WD REPEAT-CONTAINING PROTEIN POP1"/>
    <property type="match status" value="1"/>
</dbReference>
<dbReference type="Pfam" id="PF12937">
    <property type="entry name" value="F-box-like"/>
    <property type="match status" value="1"/>
</dbReference>
<dbReference type="OrthoDB" id="8300194at2759"/>
<keyword evidence="5 9" id="KW-0853">WD repeat</keyword>
<dbReference type="EMBL" id="CAJVPD010000232">
    <property type="protein sequence ID" value="CAG8376987.1"/>
    <property type="molecule type" value="Genomic_DNA"/>
</dbReference>
<feature type="compositionally biased region" description="Basic and acidic residues" evidence="10">
    <location>
        <begin position="213"/>
        <end position="223"/>
    </location>
</feature>
<feature type="region of interest" description="Disordered" evidence="10">
    <location>
        <begin position="760"/>
        <end position="812"/>
    </location>
</feature>
<sequence>MPDALIPPTLQLQTNVSEFPPPSLSPSSKLDEGYSDDTRSQAEKDLGSDNVMALPNWVLALSEAGRAGMISLFLGDSLSRFKHLGVKHCALSHRFVFPTTDPHRPELAYSLLRSLRTSSIVAVVDRLNPILHMDPVVKLPPEVTLEIFSYLEPRTLLNASLASRSWRDRILDSGLWRFLYANEGWRANLPAIRAFEEENFEPVSPQTRKSRLRHPEPDLGEPRQKKRVPPTWLDTRSGEGAPSTVFGGPQPEADDEGDHHMTDENHHMNDDNDRNTDSFTDDSDLTMLNPLSLPSSPLYPPLQSSLLMRSLNGSAQINWTHLYKQRRRLEANWHQGRYTNFQLPDPSYPDEAHRECVYAIQFEGNWLVSGSRDKTLRVWDLTTKRLRYKPLLGHAKSVLCLQFDPSPEEDIVISGSSDKSVIIWNFSTGERVHRIEGAHLDSVLNLKFDKRYLVTCSKDRTVKVWNRRDLLPNSSDYPRMCRGAGATYPSHIIDLNDVSPSFIEAGIANDQIKALEQYSLLMTVQGHGAAVNAMQINGDDIVTASGDRMIKVWNIRTGACTKTLMGHEKGIACVEFDSRRIISGSNDNTVRVYDHASGAEVACLRAHSNLVRTLQAGFGDPPGADEILRQEAQAVEDEFFAAQESGQAVNLGRREQRRLNGYETNTHGSRDPRDITALGAKIPPGGGGSKWARIVSGSYDETIVIWHKDGDGKWTQAHQLKQHDAVANAARENLSEVARTTVAAQVQHLQAAQVLMTLPGHHAGGQAPNANHAQAGPANHHNPLQTPPAPANQATPQHPPVHHHHHHVRRPPLVPHSTARVFKLQFDARKIICASVDPRIVGWDFANDDEEIIEACPFFQGL</sequence>
<feature type="repeat" description="WD" evidence="9">
    <location>
        <begin position="350"/>
        <end position="389"/>
    </location>
</feature>
<evidence type="ECO:0000313" key="13">
    <source>
        <dbReference type="Proteomes" id="UP001152592"/>
    </source>
</evidence>
<evidence type="ECO:0000256" key="9">
    <source>
        <dbReference type="PROSITE-ProRule" id="PRU00221"/>
    </source>
</evidence>
<feature type="repeat" description="WD" evidence="9">
    <location>
        <begin position="391"/>
        <end position="434"/>
    </location>
</feature>
<comment type="function">
    <text evidence="1">Component of the SCF(sconB) E3 ubiquitin ligase complex involved in the regulation of sulfur metabolite repression, probably by mediating the inactivation or degradation of the metR transcription factor.</text>
</comment>
<feature type="region of interest" description="Disordered" evidence="10">
    <location>
        <begin position="15"/>
        <end position="46"/>
    </location>
</feature>
<feature type="repeat" description="WD" evidence="9">
    <location>
        <begin position="524"/>
        <end position="563"/>
    </location>
</feature>
<feature type="compositionally biased region" description="Basic and acidic residues" evidence="10">
    <location>
        <begin position="257"/>
        <end position="276"/>
    </location>
</feature>
<dbReference type="InterPro" id="IPR001810">
    <property type="entry name" value="F-box_dom"/>
</dbReference>
<comment type="subunit">
    <text evidence="3">Component of the SCF(sconB) E3 ubiquitin ligase complex.</text>
</comment>
<evidence type="ECO:0000256" key="7">
    <source>
        <dbReference type="ARBA" id="ARBA00030034"/>
    </source>
</evidence>
<dbReference type="InterPro" id="IPR036322">
    <property type="entry name" value="WD40_repeat_dom_sf"/>
</dbReference>
<dbReference type="InterPro" id="IPR036047">
    <property type="entry name" value="F-box-like_dom_sf"/>
</dbReference>
<dbReference type="SUPFAM" id="SSF50978">
    <property type="entry name" value="WD40 repeat-like"/>
    <property type="match status" value="1"/>
</dbReference>
<evidence type="ECO:0000256" key="10">
    <source>
        <dbReference type="SAM" id="MobiDB-lite"/>
    </source>
</evidence>
<dbReference type="PROSITE" id="PS50082">
    <property type="entry name" value="WD_REPEATS_2"/>
    <property type="match status" value="5"/>
</dbReference>
<dbReference type="PROSITE" id="PS00678">
    <property type="entry name" value="WD_REPEATS_1"/>
    <property type="match status" value="3"/>
</dbReference>
<dbReference type="SMART" id="SM00256">
    <property type="entry name" value="FBOX"/>
    <property type="match status" value="1"/>
</dbReference>
<dbReference type="PROSITE" id="PS50181">
    <property type="entry name" value="FBOX"/>
    <property type="match status" value="1"/>
</dbReference>
<dbReference type="SMART" id="SM00320">
    <property type="entry name" value="WD40"/>
    <property type="match status" value="6"/>
</dbReference>
<organism evidence="12 13">
    <name type="scientific">Penicillium salamii</name>
    <dbReference type="NCBI Taxonomy" id="1612424"/>
    <lineage>
        <taxon>Eukaryota</taxon>
        <taxon>Fungi</taxon>
        <taxon>Dikarya</taxon>
        <taxon>Ascomycota</taxon>
        <taxon>Pezizomycotina</taxon>
        <taxon>Eurotiomycetes</taxon>
        <taxon>Eurotiomycetidae</taxon>
        <taxon>Eurotiales</taxon>
        <taxon>Aspergillaceae</taxon>
        <taxon>Penicillium</taxon>
    </lineage>
</organism>
<evidence type="ECO:0000256" key="8">
    <source>
        <dbReference type="ARBA" id="ARBA00032113"/>
    </source>
</evidence>
<dbReference type="Gene3D" id="1.20.1280.50">
    <property type="match status" value="1"/>
</dbReference>
<dbReference type="Pfam" id="PF00400">
    <property type="entry name" value="WD40"/>
    <property type="match status" value="5"/>
</dbReference>
<keyword evidence="6" id="KW-0677">Repeat</keyword>
<dbReference type="PRINTS" id="PR00320">
    <property type="entry name" value="GPROTEINBRPT"/>
</dbReference>
<dbReference type="Gene3D" id="2.130.10.10">
    <property type="entry name" value="YVTN repeat-like/Quinoprotein amine dehydrogenase"/>
    <property type="match status" value="2"/>
</dbReference>
<evidence type="ECO:0000256" key="6">
    <source>
        <dbReference type="ARBA" id="ARBA00022737"/>
    </source>
</evidence>
<dbReference type="CDD" id="cd00200">
    <property type="entry name" value="WD40"/>
    <property type="match status" value="1"/>
</dbReference>
<accession>A0A9W4J3V6</accession>
<proteinExistence type="inferred from homology"/>
<dbReference type="SUPFAM" id="SSF81383">
    <property type="entry name" value="F-box domain"/>
    <property type="match status" value="1"/>
</dbReference>
<feature type="compositionally biased region" description="Basic residues" evidence="10">
    <location>
        <begin position="800"/>
        <end position="810"/>
    </location>
</feature>
<feature type="repeat" description="WD" evidence="9">
    <location>
        <begin position="564"/>
        <end position="603"/>
    </location>
</feature>
<feature type="domain" description="F-box" evidence="11">
    <location>
        <begin position="133"/>
        <end position="179"/>
    </location>
</feature>
<dbReference type="InterPro" id="IPR015943">
    <property type="entry name" value="WD40/YVTN_repeat-like_dom_sf"/>
</dbReference>
<dbReference type="InterPro" id="IPR019775">
    <property type="entry name" value="WD40_repeat_CS"/>
</dbReference>
<evidence type="ECO:0000256" key="3">
    <source>
        <dbReference type="ARBA" id="ARBA00011725"/>
    </source>
</evidence>
<name>A0A9W4J3V6_9EURO</name>
<evidence type="ECO:0000256" key="4">
    <source>
        <dbReference type="ARBA" id="ARBA00015819"/>
    </source>
</evidence>
<comment type="similarity">
    <text evidence="2">Belongs to the WD repeat MET30/SCONB/SCON-2 family.</text>
</comment>
<dbReference type="PROSITE" id="PS50294">
    <property type="entry name" value="WD_REPEATS_REGION"/>
    <property type="match status" value="5"/>
</dbReference>
<evidence type="ECO:0000313" key="12">
    <source>
        <dbReference type="EMBL" id="CAG8376987.1"/>
    </source>
</evidence>
<feature type="region of interest" description="Disordered" evidence="10">
    <location>
        <begin position="200"/>
        <end position="287"/>
    </location>
</feature>
<dbReference type="InterPro" id="IPR020472">
    <property type="entry name" value="WD40_PAC1"/>
</dbReference>
<reference evidence="12" key="1">
    <citation type="submission" date="2021-07" db="EMBL/GenBank/DDBJ databases">
        <authorList>
            <person name="Branca A.L. A."/>
        </authorList>
    </citation>
    <scope>NUCLEOTIDE SEQUENCE</scope>
</reference>
<gene>
    <name evidence="12" type="ORF">PSALAMII_LOCUS5274</name>
</gene>
<evidence type="ECO:0000256" key="2">
    <source>
        <dbReference type="ARBA" id="ARBA00007968"/>
    </source>
</evidence>
<comment type="caution">
    <text evidence="12">The sequence shown here is derived from an EMBL/GenBank/DDBJ whole genome shotgun (WGS) entry which is preliminary data.</text>
</comment>